<dbReference type="PANTHER" id="PTHR47893">
    <property type="entry name" value="REGULATORY PROTEIN PCHR"/>
    <property type="match status" value="1"/>
</dbReference>
<protein>
    <submittedName>
        <fullName evidence="5">Helix-turn-helix transcriptional regulator</fullName>
    </submittedName>
</protein>
<reference evidence="5" key="1">
    <citation type="submission" date="2020-12" db="EMBL/GenBank/DDBJ databases">
        <title>Bacterial novel species Flavobacterium sp. SE-1-e isolated from soil.</title>
        <authorList>
            <person name="Jung H.-Y."/>
        </authorList>
    </citation>
    <scope>NUCLEOTIDE SEQUENCE</scope>
    <source>
        <strain evidence="5">SE-1-e</strain>
    </source>
</reference>
<proteinExistence type="predicted"/>
<dbReference type="SMART" id="SM00342">
    <property type="entry name" value="HTH_ARAC"/>
    <property type="match status" value="1"/>
</dbReference>
<dbReference type="SUPFAM" id="SSF46689">
    <property type="entry name" value="Homeodomain-like"/>
    <property type="match status" value="1"/>
</dbReference>
<evidence type="ECO:0000256" key="2">
    <source>
        <dbReference type="ARBA" id="ARBA00023125"/>
    </source>
</evidence>
<sequence length="330" mass="38227">MKTIMKSAIFDNKVVVINDPILQEKAVFKEKRIPLNENGIEGCITDISLNGVHLVSRDIRIANGNYAVQIEHDFSFIKLHFEMEGDNRYVPKNKKQRGIYIPNRHYNLFYLPQIKGELQYQTSRRKTLEITFTESYLKELFFPNFESTIPCLAKAIQLQKEFVMWENSKPISPKLHTIINDILHCQYTGKIKKAHLESKIVEILVHLFSIILNEETTEKTTEINDIDLQKIIVIEAILASQFKAKHSLKSLAATVGLNDFKVKKYFKLVYGTTVFSYLNQLKMDYAKQFLLENNCPISTVSEELGYKNPHHFTVAFKKKFGYLPSKLKGK</sequence>
<dbReference type="GO" id="GO:0043565">
    <property type="term" value="F:sequence-specific DNA binding"/>
    <property type="evidence" value="ECO:0007669"/>
    <property type="project" value="InterPro"/>
</dbReference>
<dbReference type="RefSeq" id="WP_200105177.1">
    <property type="nucleotide sequence ID" value="NZ_JAEHFV010000002.1"/>
</dbReference>
<gene>
    <name evidence="5" type="ORF">I5M07_05265</name>
</gene>
<keyword evidence="6" id="KW-1185">Reference proteome</keyword>
<comment type="caution">
    <text evidence="5">The sequence shown here is derived from an EMBL/GenBank/DDBJ whole genome shotgun (WGS) entry which is preliminary data.</text>
</comment>
<evidence type="ECO:0000313" key="5">
    <source>
        <dbReference type="EMBL" id="MBK0369242.1"/>
    </source>
</evidence>
<evidence type="ECO:0000313" key="6">
    <source>
        <dbReference type="Proteomes" id="UP000609172"/>
    </source>
</evidence>
<keyword evidence="3" id="KW-0804">Transcription</keyword>
<name>A0A934UIV4_9FLAO</name>
<evidence type="ECO:0000256" key="3">
    <source>
        <dbReference type="ARBA" id="ARBA00023163"/>
    </source>
</evidence>
<dbReference type="PANTHER" id="PTHR47893:SF1">
    <property type="entry name" value="REGULATORY PROTEIN PCHR"/>
    <property type="match status" value="1"/>
</dbReference>
<feature type="domain" description="HTH araC/xylS-type" evidence="4">
    <location>
        <begin position="232"/>
        <end position="330"/>
    </location>
</feature>
<dbReference type="Proteomes" id="UP000609172">
    <property type="component" value="Unassembled WGS sequence"/>
</dbReference>
<dbReference type="Pfam" id="PF12833">
    <property type="entry name" value="HTH_18"/>
    <property type="match status" value="1"/>
</dbReference>
<dbReference type="PROSITE" id="PS01124">
    <property type="entry name" value="HTH_ARAC_FAMILY_2"/>
    <property type="match status" value="1"/>
</dbReference>
<dbReference type="InterPro" id="IPR018062">
    <property type="entry name" value="HTH_AraC-typ_CS"/>
</dbReference>
<dbReference type="EMBL" id="JAEHFV010000002">
    <property type="protein sequence ID" value="MBK0369242.1"/>
    <property type="molecule type" value="Genomic_DNA"/>
</dbReference>
<keyword evidence="1" id="KW-0805">Transcription regulation</keyword>
<dbReference type="PROSITE" id="PS00041">
    <property type="entry name" value="HTH_ARAC_FAMILY_1"/>
    <property type="match status" value="1"/>
</dbReference>
<dbReference type="InterPro" id="IPR018060">
    <property type="entry name" value="HTH_AraC"/>
</dbReference>
<accession>A0A934UIV4</accession>
<keyword evidence="2" id="KW-0238">DNA-binding</keyword>
<dbReference type="GO" id="GO:0003700">
    <property type="term" value="F:DNA-binding transcription factor activity"/>
    <property type="evidence" value="ECO:0007669"/>
    <property type="project" value="InterPro"/>
</dbReference>
<evidence type="ECO:0000259" key="4">
    <source>
        <dbReference type="PROSITE" id="PS01124"/>
    </source>
</evidence>
<organism evidence="5 6">
    <name type="scientific">Flavobacterium agrisoli</name>
    <dbReference type="NCBI Taxonomy" id="2793066"/>
    <lineage>
        <taxon>Bacteria</taxon>
        <taxon>Pseudomonadati</taxon>
        <taxon>Bacteroidota</taxon>
        <taxon>Flavobacteriia</taxon>
        <taxon>Flavobacteriales</taxon>
        <taxon>Flavobacteriaceae</taxon>
        <taxon>Flavobacterium</taxon>
    </lineage>
</organism>
<dbReference type="Gene3D" id="1.10.10.60">
    <property type="entry name" value="Homeodomain-like"/>
    <property type="match status" value="1"/>
</dbReference>
<evidence type="ECO:0000256" key="1">
    <source>
        <dbReference type="ARBA" id="ARBA00023015"/>
    </source>
</evidence>
<dbReference type="InterPro" id="IPR009057">
    <property type="entry name" value="Homeodomain-like_sf"/>
</dbReference>
<dbReference type="InterPro" id="IPR053142">
    <property type="entry name" value="PchR_regulatory_protein"/>
</dbReference>
<dbReference type="AlphaFoldDB" id="A0A934UIV4"/>